<dbReference type="PRINTS" id="PR00364">
    <property type="entry name" value="DISEASERSIST"/>
</dbReference>
<name>A0A7W9KSQ8_9PSEU</name>
<dbReference type="Gene3D" id="1.10.10.10">
    <property type="entry name" value="Winged helix-like DNA-binding domain superfamily/Winged helix DNA-binding domain"/>
    <property type="match status" value="1"/>
</dbReference>
<dbReference type="Pfam" id="PF13424">
    <property type="entry name" value="TPR_12"/>
    <property type="match status" value="1"/>
</dbReference>
<keyword evidence="2" id="KW-0723">Serine/threonine-protein kinase</keyword>
<dbReference type="PROSITE" id="PS50043">
    <property type="entry name" value="HTH_LUXR_2"/>
    <property type="match status" value="1"/>
</dbReference>
<evidence type="ECO:0000313" key="3">
    <source>
        <dbReference type="Proteomes" id="UP000585638"/>
    </source>
</evidence>
<keyword evidence="2" id="KW-0418">Kinase</keyword>
<dbReference type="SMART" id="SM00028">
    <property type="entry name" value="TPR"/>
    <property type="match status" value="2"/>
</dbReference>
<dbReference type="SUPFAM" id="SSF52540">
    <property type="entry name" value="P-loop containing nucleoside triphosphate hydrolases"/>
    <property type="match status" value="1"/>
</dbReference>
<dbReference type="SUPFAM" id="SSF48452">
    <property type="entry name" value="TPR-like"/>
    <property type="match status" value="1"/>
</dbReference>
<dbReference type="InterPro" id="IPR019734">
    <property type="entry name" value="TPR_rpt"/>
</dbReference>
<dbReference type="EC" id="2.7.11.1" evidence="2"/>
<dbReference type="SUPFAM" id="SSF46894">
    <property type="entry name" value="C-terminal effector domain of the bipartite response regulators"/>
    <property type="match status" value="1"/>
</dbReference>
<dbReference type="Proteomes" id="UP000585638">
    <property type="component" value="Unassembled WGS sequence"/>
</dbReference>
<keyword evidence="2" id="KW-0808">Transferase</keyword>
<dbReference type="Pfam" id="PF13401">
    <property type="entry name" value="AAA_22"/>
    <property type="match status" value="1"/>
</dbReference>
<dbReference type="GO" id="GO:0016887">
    <property type="term" value="F:ATP hydrolysis activity"/>
    <property type="evidence" value="ECO:0007669"/>
    <property type="project" value="InterPro"/>
</dbReference>
<evidence type="ECO:0000313" key="2">
    <source>
        <dbReference type="EMBL" id="MBB5898037.1"/>
    </source>
</evidence>
<dbReference type="InterPro" id="IPR049945">
    <property type="entry name" value="AAA_22"/>
</dbReference>
<sequence length="786" mass="86621">MVVKQPRGNLPYEASSFVGRTLEVASARRWLSGTRLLTLSGPGGVGKTRLALRMAAKVGSAFRDGVWLVELATLEEPDLLVQAVAMTLGIRDWSSRPTREVLLDYLTDKQILLVLDNCEHLIDACANFVQAVLRVAPELRVLATSRQSLQVQGEQLLLVPPLSLPDSDRVPLPDELDQYEAITLLSQRAGAGGRRFILTPDTIPLAVRLCRRLDGIPLAIELAAVRLRTLSIEQLVAGLEHHHHLLAGGSCTALPRHQTLRATIDWSFELCLPAERQLWARTSVFAGEFDIDGVESVCSGDGIAPADVVDLVENLVDKSILTRSDPPYSRRARYHMLETIRQYGQERLRAAGEEQRVRQRHCDWYQRLAEQAAQDWFGPNQEQWVTRLRSEHTNLRTAIEFCLAERTRAQSGLRIAGALWCYWMPCGVLSEGRQWIDRLLPLAPEPTRARGTALWVYSWAASHQGEPAASHASAEQCRALAEQLGDAQMAAYGLQVAGLSALSSGDLAGTRAFCAEAWRRHLALGQMASPAVMALMQQGFAASLQGDFDQAVEYAEECVSITRAHGEQWTRSWGLVVLGLALWRRGDYQQAIPPLRESIAIKRTLHDLFGLGMATEFLAWSLTCTGRHEDAARLFGALERIWPLVGVPLMGIQPLAEHHEENEANTRAALGGKAFDTAFGKVAGMGPYQALGQVLGTGASEQGFSPKRDGQLWSPLTCRERDAALLIAEGLSNKAIAARLVITQRSAEALVERILVKLGVTSRTQVVAWVFERQDTSRTLLLRDGV</sequence>
<comment type="caution">
    <text evidence="2">The sequence shown here is derived from an EMBL/GenBank/DDBJ whole genome shotgun (WGS) entry which is preliminary data.</text>
</comment>
<proteinExistence type="predicted"/>
<dbReference type="CDD" id="cd06170">
    <property type="entry name" value="LuxR_C_like"/>
    <property type="match status" value="1"/>
</dbReference>
<dbReference type="EMBL" id="JACHIR010000005">
    <property type="protein sequence ID" value="MBB5898037.1"/>
    <property type="molecule type" value="Genomic_DNA"/>
</dbReference>
<dbReference type="RefSeq" id="WP_184870504.1">
    <property type="nucleotide sequence ID" value="NZ_BAAAWY010000021.1"/>
</dbReference>
<dbReference type="PANTHER" id="PTHR47691:SF3">
    <property type="entry name" value="HTH-TYPE TRANSCRIPTIONAL REGULATOR RV0890C-RELATED"/>
    <property type="match status" value="1"/>
</dbReference>
<dbReference type="SMART" id="SM00421">
    <property type="entry name" value="HTH_LUXR"/>
    <property type="match status" value="1"/>
</dbReference>
<dbReference type="AlphaFoldDB" id="A0A7W9KSQ8"/>
<dbReference type="GO" id="GO:0004674">
    <property type="term" value="F:protein serine/threonine kinase activity"/>
    <property type="evidence" value="ECO:0007669"/>
    <property type="project" value="UniProtKB-KW"/>
</dbReference>
<dbReference type="InterPro" id="IPR016032">
    <property type="entry name" value="Sig_transdc_resp-reg_C-effctor"/>
</dbReference>
<dbReference type="InterPro" id="IPR027417">
    <property type="entry name" value="P-loop_NTPase"/>
</dbReference>
<dbReference type="Gene3D" id="1.25.40.10">
    <property type="entry name" value="Tetratricopeptide repeat domain"/>
    <property type="match status" value="1"/>
</dbReference>
<keyword evidence="3" id="KW-1185">Reference proteome</keyword>
<feature type="domain" description="HTH luxR-type" evidence="1">
    <location>
        <begin position="709"/>
        <end position="774"/>
    </location>
</feature>
<accession>A0A7W9KSQ8</accession>
<dbReference type="Gene3D" id="3.40.50.300">
    <property type="entry name" value="P-loop containing nucleotide triphosphate hydrolases"/>
    <property type="match status" value="1"/>
</dbReference>
<reference evidence="2 3" key="1">
    <citation type="submission" date="2020-08" db="EMBL/GenBank/DDBJ databases">
        <title>Sequencing the genomes of 1000 actinobacteria strains.</title>
        <authorList>
            <person name="Klenk H.-P."/>
        </authorList>
    </citation>
    <scope>NUCLEOTIDE SEQUENCE [LARGE SCALE GENOMIC DNA]</scope>
    <source>
        <strain evidence="2 3">DSM 43851</strain>
    </source>
</reference>
<dbReference type="Pfam" id="PF00196">
    <property type="entry name" value="GerE"/>
    <property type="match status" value="1"/>
</dbReference>
<dbReference type="InterPro" id="IPR036388">
    <property type="entry name" value="WH-like_DNA-bd_sf"/>
</dbReference>
<protein>
    <submittedName>
        <fullName evidence="2">Non-specific serine/threonine protein kinase</fullName>
        <ecNumber evidence="2">2.7.11.1</ecNumber>
    </submittedName>
</protein>
<gene>
    <name evidence="2" type="ORF">BJ998_009296</name>
</gene>
<evidence type="ECO:0000259" key="1">
    <source>
        <dbReference type="PROSITE" id="PS50043"/>
    </source>
</evidence>
<dbReference type="GO" id="GO:0006355">
    <property type="term" value="P:regulation of DNA-templated transcription"/>
    <property type="evidence" value="ECO:0007669"/>
    <property type="project" value="InterPro"/>
</dbReference>
<dbReference type="InterPro" id="IPR000792">
    <property type="entry name" value="Tscrpt_reg_LuxR_C"/>
</dbReference>
<dbReference type="InterPro" id="IPR011990">
    <property type="entry name" value="TPR-like_helical_dom_sf"/>
</dbReference>
<organism evidence="2 3">
    <name type="scientific">Kutzneria kofuensis</name>
    <dbReference type="NCBI Taxonomy" id="103725"/>
    <lineage>
        <taxon>Bacteria</taxon>
        <taxon>Bacillati</taxon>
        <taxon>Actinomycetota</taxon>
        <taxon>Actinomycetes</taxon>
        <taxon>Pseudonocardiales</taxon>
        <taxon>Pseudonocardiaceae</taxon>
        <taxon>Kutzneria</taxon>
    </lineage>
</organism>
<dbReference type="GO" id="GO:0003677">
    <property type="term" value="F:DNA binding"/>
    <property type="evidence" value="ECO:0007669"/>
    <property type="project" value="InterPro"/>
</dbReference>
<dbReference type="PANTHER" id="PTHR47691">
    <property type="entry name" value="REGULATOR-RELATED"/>
    <property type="match status" value="1"/>
</dbReference>